<evidence type="ECO:0000313" key="2">
    <source>
        <dbReference type="EMBL" id="OJX56805.1"/>
    </source>
</evidence>
<proteinExistence type="predicted"/>
<evidence type="ECO:0000259" key="1">
    <source>
        <dbReference type="Pfam" id="PF14355"/>
    </source>
</evidence>
<dbReference type="Proteomes" id="UP000184233">
    <property type="component" value="Unassembled WGS sequence"/>
</dbReference>
<dbReference type="EMBL" id="MKVH01000024">
    <property type="protein sequence ID" value="OJX56805.1"/>
    <property type="molecule type" value="Genomic_DNA"/>
</dbReference>
<organism evidence="2 3">
    <name type="scientific">Candidatus Kapaibacterium thiocyanatum</name>
    <dbReference type="NCBI Taxonomy" id="1895771"/>
    <lineage>
        <taxon>Bacteria</taxon>
        <taxon>Pseudomonadati</taxon>
        <taxon>Candidatus Kapaibacteriota</taxon>
        <taxon>Candidatus Kapaibacteriia</taxon>
        <taxon>Candidatus Kapaibacteriales</taxon>
        <taxon>Candidatus Kapaibacteriaceae</taxon>
        <taxon>Candidatus Kapaibacterium</taxon>
    </lineage>
</organism>
<name>A0A1M3KWQ1_9BACT</name>
<reference evidence="2 3" key="1">
    <citation type="submission" date="2016-09" db="EMBL/GenBank/DDBJ databases">
        <title>Genome-resolved meta-omics ties microbial dynamics to process performance in biotechnology for thiocyanate degradation.</title>
        <authorList>
            <person name="Kantor R.S."/>
            <person name="Huddy R.J."/>
            <person name="Iyer R."/>
            <person name="Thomas B.C."/>
            <person name="Brown C.T."/>
            <person name="Anantharaman K."/>
            <person name="Tringe S."/>
            <person name="Hettich R.L."/>
            <person name="Harrison S.T."/>
            <person name="Banfield J.F."/>
        </authorList>
    </citation>
    <scope>NUCLEOTIDE SEQUENCE [LARGE SCALE GENOMIC DNA]</scope>
    <source>
        <strain evidence="2">59-99</strain>
    </source>
</reference>
<dbReference type="InterPro" id="IPR026001">
    <property type="entry name" value="Abi-like_C"/>
</dbReference>
<protein>
    <recommendedName>
        <fullName evidence="1">Abortive infection protein-like C-terminal domain-containing protein</fullName>
    </recommendedName>
</protein>
<feature type="domain" description="Abortive infection protein-like C-terminal" evidence="1">
    <location>
        <begin position="162"/>
        <end position="237"/>
    </location>
</feature>
<accession>A0A1M3KWQ1</accession>
<comment type="caution">
    <text evidence="2">The sequence shown here is derived from an EMBL/GenBank/DDBJ whole genome shotgun (WGS) entry which is preliminary data.</text>
</comment>
<dbReference type="AlphaFoldDB" id="A0A1M3KWQ1"/>
<dbReference type="Pfam" id="PF14355">
    <property type="entry name" value="Abi_C"/>
    <property type="match status" value="1"/>
</dbReference>
<sequence length="243" mass="27195">MYSVSIDQLESLQRILIDAATYAKDIGEQEDSYQFIRSELMRDVVLKELIPDSIRASRDLGQFRALMQNEGGYKDRRDVIWKSMQALFEKLESGSTAPHAARTSVVLEKFIGEEVQRNWDKALGRAHDDPEGAITMARTLLELVCKHILDEKSEGPIDDELPKLYASAARLLNLAPNQHSEQSLKQILQGCTSVVQGLGTLRNKEGDAHGHVKIYRPKARHAELAVNLAGGMALFLVRTLNDD</sequence>
<dbReference type="STRING" id="1895771.BGO89_09755"/>
<evidence type="ECO:0000313" key="3">
    <source>
        <dbReference type="Proteomes" id="UP000184233"/>
    </source>
</evidence>
<gene>
    <name evidence="2" type="ORF">BGO89_09755</name>
</gene>